<evidence type="ECO:0000313" key="1">
    <source>
        <dbReference type="EMBL" id="KAI5660145.1"/>
    </source>
</evidence>
<proteinExistence type="predicted"/>
<evidence type="ECO:0000313" key="2">
    <source>
        <dbReference type="Proteomes" id="UP001060085"/>
    </source>
</evidence>
<comment type="caution">
    <text evidence="1">The sequence shown here is derived from an EMBL/GenBank/DDBJ whole genome shotgun (WGS) entry which is preliminary data.</text>
</comment>
<keyword evidence="2" id="KW-1185">Reference proteome</keyword>
<sequence>MYSYQSYTGHPVGRGNMVMGAPFYPHYLPMVPVRGNVVPSFPFLHFYLNGYDSVIVTRFLSYVILSLALIIYSQSFQYSSEPNNAWYPRPHVGYHARGGFKVSPPPLTRFTEDFDFEAMNQKFNKEEVWDQLSKSKATETEDKEGDDKDDESSDKQDEAEDELPKLDQPVYCKDDFFDSISCRSLETDSGKGKMNVSERRKLDFETFGEMPKRRHDRGSQGYYRGRGSGNAGGGRGRGGYGGNRAT</sequence>
<name>A0ACC0AH14_CATRO</name>
<reference evidence="2" key="1">
    <citation type="journal article" date="2023" name="Nat. Plants">
        <title>Single-cell RNA sequencing provides a high-resolution roadmap for understanding the multicellular compartmentation of specialized metabolism.</title>
        <authorList>
            <person name="Sun S."/>
            <person name="Shen X."/>
            <person name="Li Y."/>
            <person name="Li Y."/>
            <person name="Wang S."/>
            <person name="Li R."/>
            <person name="Zhang H."/>
            <person name="Shen G."/>
            <person name="Guo B."/>
            <person name="Wei J."/>
            <person name="Xu J."/>
            <person name="St-Pierre B."/>
            <person name="Chen S."/>
            <person name="Sun C."/>
        </authorList>
    </citation>
    <scope>NUCLEOTIDE SEQUENCE [LARGE SCALE GENOMIC DNA]</scope>
</reference>
<organism evidence="1 2">
    <name type="scientific">Catharanthus roseus</name>
    <name type="common">Madagascar periwinkle</name>
    <name type="synonym">Vinca rosea</name>
    <dbReference type="NCBI Taxonomy" id="4058"/>
    <lineage>
        <taxon>Eukaryota</taxon>
        <taxon>Viridiplantae</taxon>
        <taxon>Streptophyta</taxon>
        <taxon>Embryophyta</taxon>
        <taxon>Tracheophyta</taxon>
        <taxon>Spermatophyta</taxon>
        <taxon>Magnoliopsida</taxon>
        <taxon>eudicotyledons</taxon>
        <taxon>Gunneridae</taxon>
        <taxon>Pentapetalae</taxon>
        <taxon>asterids</taxon>
        <taxon>lamiids</taxon>
        <taxon>Gentianales</taxon>
        <taxon>Apocynaceae</taxon>
        <taxon>Rauvolfioideae</taxon>
        <taxon>Vinceae</taxon>
        <taxon>Catharanthinae</taxon>
        <taxon>Catharanthus</taxon>
    </lineage>
</organism>
<protein>
    <submittedName>
        <fullName evidence="1">Uncharacterized protein</fullName>
    </submittedName>
</protein>
<dbReference type="EMBL" id="CM044706">
    <property type="protein sequence ID" value="KAI5660145.1"/>
    <property type="molecule type" value="Genomic_DNA"/>
</dbReference>
<dbReference type="Proteomes" id="UP001060085">
    <property type="component" value="Linkage Group LG06"/>
</dbReference>
<gene>
    <name evidence="1" type="ORF">M9H77_28938</name>
</gene>
<accession>A0ACC0AH14</accession>